<organism evidence="3 4">
    <name type="scientific">Nonomuraea antimicrobica</name>
    <dbReference type="NCBI Taxonomy" id="561173"/>
    <lineage>
        <taxon>Bacteria</taxon>
        <taxon>Bacillati</taxon>
        <taxon>Actinomycetota</taxon>
        <taxon>Actinomycetes</taxon>
        <taxon>Streptosporangiales</taxon>
        <taxon>Streptosporangiaceae</taxon>
        <taxon>Nonomuraea</taxon>
    </lineage>
</organism>
<keyword evidence="2" id="KW-0812">Transmembrane</keyword>
<feature type="transmembrane region" description="Helical" evidence="2">
    <location>
        <begin position="122"/>
        <end position="145"/>
    </location>
</feature>
<gene>
    <name evidence="3" type="ORF">GCM10022224_004240</name>
</gene>
<proteinExistence type="predicted"/>
<comment type="caution">
    <text evidence="3">The sequence shown here is derived from an EMBL/GenBank/DDBJ whole genome shotgun (WGS) entry which is preliminary data.</text>
</comment>
<protein>
    <recommendedName>
        <fullName evidence="5">DoxX protein</fullName>
    </recommendedName>
</protein>
<evidence type="ECO:0000313" key="4">
    <source>
        <dbReference type="Proteomes" id="UP001500902"/>
    </source>
</evidence>
<dbReference type="EMBL" id="BAAAZP010000007">
    <property type="protein sequence ID" value="GAA3644846.1"/>
    <property type="molecule type" value="Genomic_DNA"/>
</dbReference>
<keyword evidence="4" id="KW-1185">Reference proteome</keyword>
<keyword evidence="2" id="KW-0472">Membrane</keyword>
<feature type="transmembrane region" description="Helical" evidence="2">
    <location>
        <begin position="152"/>
        <end position="171"/>
    </location>
</feature>
<name>A0ABP7B177_9ACTN</name>
<reference evidence="4" key="1">
    <citation type="journal article" date="2019" name="Int. J. Syst. Evol. Microbiol.">
        <title>The Global Catalogue of Microorganisms (GCM) 10K type strain sequencing project: providing services to taxonomists for standard genome sequencing and annotation.</title>
        <authorList>
            <consortium name="The Broad Institute Genomics Platform"/>
            <consortium name="The Broad Institute Genome Sequencing Center for Infectious Disease"/>
            <person name="Wu L."/>
            <person name="Ma J."/>
        </authorList>
    </citation>
    <scope>NUCLEOTIDE SEQUENCE [LARGE SCALE GENOMIC DNA]</scope>
    <source>
        <strain evidence="4">JCM 16904</strain>
    </source>
</reference>
<feature type="transmembrane region" description="Helical" evidence="2">
    <location>
        <begin position="84"/>
        <end position="102"/>
    </location>
</feature>
<sequence>MTALTWPFASPRENPLVVGQYTRGPAYAGRRRPGVSVGLTPAAADFVSLNPDGIDIDREYPMTTAVQNLISKLGAWLSRHSIDVLRVSLGLVFVAFGTLKFFPGVSPAEALSVATLEKLSLGLLSGYAAQFVIAGMEVFIGLTLMTGRLLKTGLVVLAGALAGFFAPYVLFFTDLFPGAPTLEAQYIFKDIVLAAAAMVVAARALGARLVPAGGQQSPAATVTPAAWSRTRSWNR</sequence>
<evidence type="ECO:0000256" key="1">
    <source>
        <dbReference type="SAM" id="MobiDB-lite"/>
    </source>
</evidence>
<dbReference type="Proteomes" id="UP001500902">
    <property type="component" value="Unassembled WGS sequence"/>
</dbReference>
<accession>A0ABP7B177</accession>
<feature type="region of interest" description="Disordered" evidence="1">
    <location>
        <begin position="216"/>
        <end position="235"/>
    </location>
</feature>
<feature type="transmembrane region" description="Helical" evidence="2">
    <location>
        <begin position="191"/>
        <end position="210"/>
    </location>
</feature>
<keyword evidence="2" id="KW-1133">Transmembrane helix</keyword>
<evidence type="ECO:0000256" key="2">
    <source>
        <dbReference type="SAM" id="Phobius"/>
    </source>
</evidence>
<evidence type="ECO:0000313" key="3">
    <source>
        <dbReference type="EMBL" id="GAA3644846.1"/>
    </source>
</evidence>
<evidence type="ECO:0008006" key="5">
    <source>
        <dbReference type="Google" id="ProtNLM"/>
    </source>
</evidence>